<reference evidence="2" key="1">
    <citation type="submission" date="2021-04" db="EMBL/GenBank/DDBJ databases">
        <authorList>
            <consortium name="Molecular Ecology Group"/>
        </authorList>
    </citation>
    <scope>NUCLEOTIDE SEQUENCE</scope>
</reference>
<dbReference type="Proteomes" id="UP000678393">
    <property type="component" value="Unassembled WGS sequence"/>
</dbReference>
<sequence length="63" mass="7138">MNNNENMSGSADYLRVRVQPEEDLISDHTRSYLDIVFYVVLQGVVTLCGCAFNVLNIVVFVKQ</sequence>
<keyword evidence="3" id="KW-1185">Reference proteome</keyword>
<comment type="caution">
    <text evidence="2">The sequence shown here is derived from an EMBL/GenBank/DDBJ whole genome shotgun (WGS) entry which is preliminary data.</text>
</comment>
<evidence type="ECO:0000313" key="2">
    <source>
        <dbReference type="EMBL" id="CAG5131714.1"/>
    </source>
</evidence>
<keyword evidence="1" id="KW-0812">Transmembrane</keyword>
<protein>
    <submittedName>
        <fullName evidence="2">Uncharacterized protein</fullName>
    </submittedName>
</protein>
<feature type="non-terminal residue" evidence="2">
    <location>
        <position position="63"/>
    </location>
</feature>
<proteinExistence type="predicted"/>
<organism evidence="2 3">
    <name type="scientific">Candidula unifasciata</name>
    <dbReference type="NCBI Taxonomy" id="100452"/>
    <lineage>
        <taxon>Eukaryota</taxon>
        <taxon>Metazoa</taxon>
        <taxon>Spiralia</taxon>
        <taxon>Lophotrochozoa</taxon>
        <taxon>Mollusca</taxon>
        <taxon>Gastropoda</taxon>
        <taxon>Heterobranchia</taxon>
        <taxon>Euthyneura</taxon>
        <taxon>Panpulmonata</taxon>
        <taxon>Eupulmonata</taxon>
        <taxon>Stylommatophora</taxon>
        <taxon>Helicina</taxon>
        <taxon>Helicoidea</taxon>
        <taxon>Geomitridae</taxon>
        <taxon>Candidula</taxon>
    </lineage>
</organism>
<name>A0A8S3ZQ50_9EUPU</name>
<dbReference type="EMBL" id="CAJHNH020004814">
    <property type="protein sequence ID" value="CAG5131714.1"/>
    <property type="molecule type" value="Genomic_DNA"/>
</dbReference>
<feature type="transmembrane region" description="Helical" evidence="1">
    <location>
        <begin position="35"/>
        <end position="61"/>
    </location>
</feature>
<evidence type="ECO:0000313" key="3">
    <source>
        <dbReference type="Proteomes" id="UP000678393"/>
    </source>
</evidence>
<dbReference type="AlphaFoldDB" id="A0A8S3ZQ50"/>
<keyword evidence="1" id="KW-1133">Transmembrane helix</keyword>
<keyword evidence="1" id="KW-0472">Membrane</keyword>
<dbReference type="OrthoDB" id="6160729at2759"/>
<accession>A0A8S3ZQ50</accession>
<gene>
    <name evidence="2" type="ORF">CUNI_LOCUS17272</name>
</gene>
<evidence type="ECO:0000256" key="1">
    <source>
        <dbReference type="SAM" id="Phobius"/>
    </source>
</evidence>